<gene>
    <name evidence="2" type="ordered locus">Hlac_2954</name>
</gene>
<dbReference type="RefSeq" id="WP_015911490.1">
    <property type="nucleotide sequence ID" value="NC_012028.1"/>
</dbReference>
<name>B9LWB4_HALLT</name>
<evidence type="ECO:0000313" key="3">
    <source>
        <dbReference type="Proteomes" id="UP000000740"/>
    </source>
</evidence>
<evidence type="ECO:0000313" key="2">
    <source>
        <dbReference type="EMBL" id="ACM58504.1"/>
    </source>
</evidence>
<dbReference type="GO" id="GO:0004386">
    <property type="term" value="F:helicase activity"/>
    <property type="evidence" value="ECO:0007669"/>
    <property type="project" value="UniProtKB-KW"/>
</dbReference>
<dbReference type="Proteomes" id="UP000000740">
    <property type="component" value="Chromosome 2"/>
</dbReference>
<feature type="region of interest" description="Disordered" evidence="1">
    <location>
        <begin position="107"/>
        <end position="133"/>
    </location>
</feature>
<keyword evidence="2" id="KW-0067">ATP-binding</keyword>
<keyword evidence="3" id="KW-1185">Reference proteome</keyword>
<keyword evidence="2" id="KW-0547">Nucleotide-binding</keyword>
<dbReference type="HOGENOM" id="CLU_1901864_0_0_2"/>
<protein>
    <submittedName>
        <fullName evidence="2">SNF2/RAD54 family helicase</fullName>
    </submittedName>
</protein>
<feature type="region of interest" description="Disordered" evidence="1">
    <location>
        <begin position="68"/>
        <end position="94"/>
    </location>
</feature>
<dbReference type="AlphaFoldDB" id="B9LWB4"/>
<reference evidence="2 3" key="1">
    <citation type="journal article" date="2016" name="Stand. Genomic Sci.">
        <title>Complete genome sequence of the Antarctic Halorubrum lacusprofundi type strain ACAM 34.</title>
        <authorList>
            <person name="Anderson I.J."/>
            <person name="DasSarma P."/>
            <person name="Lucas S."/>
            <person name="Copeland A."/>
            <person name="Lapidus A."/>
            <person name="Del Rio T.G."/>
            <person name="Tice H."/>
            <person name="Dalin E."/>
            <person name="Bruce D.C."/>
            <person name="Goodwin L."/>
            <person name="Pitluck S."/>
            <person name="Sims D."/>
            <person name="Brettin T.S."/>
            <person name="Detter J.C."/>
            <person name="Han C.S."/>
            <person name="Larimer F."/>
            <person name="Hauser L."/>
            <person name="Land M."/>
            <person name="Ivanova N."/>
            <person name="Richardson P."/>
            <person name="Cavicchioli R."/>
            <person name="DasSarma S."/>
            <person name="Woese C.R."/>
            <person name="Kyrpides N.C."/>
        </authorList>
    </citation>
    <scope>NUCLEOTIDE SEQUENCE [LARGE SCALE GENOMIC DNA]</scope>
    <source>
        <strain evidence="3">ATCC 49239 / DSM 5036 / JCM 8891 / ACAM 34</strain>
    </source>
</reference>
<feature type="compositionally biased region" description="Acidic residues" evidence="1">
    <location>
        <begin position="117"/>
        <end position="133"/>
    </location>
</feature>
<organism evidence="2 3">
    <name type="scientific">Halorubrum lacusprofundi (strain ATCC 49239 / DSM 5036 / JCM 8891 / ACAM 34)</name>
    <dbReference type="NCBI Taxonomy" id="416348"/>
    <lineage>
        <taxon>Archaea</taxon>
        <taxon>Methanobacteriati</taxon>
        <taxon>Methanobacteriota</taxon>
        <taxon>Stenosarchaea group</taxon>
        <taxon>Halobacteria</taxon>
        <taxon>Halobacteriales</taxon>
        <taxon>Haloferacaceae</taxon>
        <taxon>Halorubrum</taxon>
    </lineage>
</organism>
<dbReference type="EMBL" id="CP001366">
    <property type="protein sequence ID" value="ACM58504.1"/>
    <property type="molecule type" value="Genomic_DNA"/>
</dbReference>
<dbReference type="GeneID" id="7398935"/>
<dbReference type="KEGG" id="hla:Hlac_2954"/>
<proteinExistence type="predicted"/>
<accession>B9LWB4</accession>
<keyword evidence="2" id="KW-0378">Hydrolase</keyword>
<keyword evidence="2" id="KW-0347">Helicase</keyword>
<evidence type="ECO:0000256" key="1">
    <source>
        <dbReference type="SAM" id="MobiDB-lite"/>
    </source>
</evidence>
<sequence length="133" mass="13932">MSSAGDAATGPGTFDERAARALTKPMTVVDCVEADYVELTVTRGSSHPQTPDFGAEMVSTIEMLTSGNRWTLEPDASIDRPVGHSGDPMTDDDNAHANAVAAQLRLAEENGTLPEGLEVEDVGDGDEEAVDGE</sequence>